<dbReference type="EMBL" id="JAPFFF010000029">
    <property type="protein sequence ID" value="KAK8846216.1"/>
    <property type="molecule type" value="Genomic_DNA"/>
</dbReference>
<keyword evidence="2" id="KW-1185">Reference proteome</keyword>
<evidence type="ECO:0000313" key="1">
    <source>
        <dbReference type="EMBL" id="KAK8846216.1"/>
    </source>
</evidence>
<comment type="caution">
    <text evidence="1">The sequence shown here is derived from an EMBL/GenBank/DDBJ whole genome shotgun (WGS) entry which is preliminary data.</text>
</comment>
<dbReference type="Proteomes" id="UP001470230">
    <property type="component" value="Unassembled WGS sequence"/>
</dbReference>
<reference evidence="1 2" key="1">
    <citation type="submission" date="2024-04" db="EMBL/GenBank/DDBJ databases">
        <title>Tritrichomonas musculus Genome.</title>
        <authorList>
            <person name="Alves-Ferreira E."/>
            <person name="Grigg M."/>
            <person name="Lorenzi H."/>
            <person name="Galac M."/>
        </authorList>
    </citation>
    <scope>NUCLEOTIDE SEQUENCE [LARGE SCALE GENOMIC DNA]</scope>
    <source>
        <strain evidence="1 2">EAF2021</strain>
    </source>
</reference>
<evidence type="ECO:0008006" key="3">
    <source>
        <dbReference type="Google" id="ProtNLM"/>
    </source>
</evidence>
<accession>A0ABR2HFK0</accession>
<name>A0ABR2HFK0_9EUKA</name>
<evidence type="ECO:0000313" key="2">
    <source>
        <dbReference type="Proteomes" id="UP001470230"/>
    </source>
</evidence>
<sequence length="214" mass="25605">MLCLDDVRRMIAPEPLRIDPETKAILLKQKEEHCQRRIDQVYKHIEIFQNIWPPAQPIDYYIALMMCRDSKQTTFRKLFNPHFLLQVLWMGETFGYHHFTTEEKKDYVFPNFWYRNTFNKVEKNGYSTDIHVKRRRRKQLKPKVFVLPPNLFRANKKDDLDDKENQPYSAINGFDLNSKAKSNELAEQQQFQFDSITIIKNGIPFTAGNQQNFI</sequence>
<organism evidence="1 2">
    <name type="scientific">Tritrichomonas musculus</name>
    <dbReference type="NCBI Taxonomy" id="1915356"/>
    <lineage>
        <taxon>Eukaryota</taxon>
        <taxon>Metamonada</taxon>
        <taxon>Parabasalia</taxon>
        <taxon>Tritrichomonadida</taxon>
        <taxon>Tritrichomonadidae</taxon>
        <taxon>Tritrichomonas</taxon>
    </lineage>
</organism>
<protein>
    <recommendedName>
        <fullName evidence="3">Initiator binding domain-containing protein</fullName>
    </recommendedName>
</protein>
<proteinExistence type="predicted"/>
<gene>
    <name evidence="1" type="ORF">M9Y10_020222</name>
</gene>